<evidence type="ECO:0000256" key="1">
    <source>
        <dbReference type="SAM" id="MobiDB-lite"/>
    </source>
</evidence>
<protein>
    <submittedName>
        <fullName evidence="2">Uncharacterized protein</fullName>
    </submittedName>
</protein>
<organism evidence="2 3">
    <name type="scientific">Endocarpon pusillum</name>
    <dbReference type="NCBI Taxonomy" id="364733"/>
    <lineage>
        <taxon>Eukaryota</taxon>
        <taxon>Fungi</taxon>
        <taxon>Dikarya</taxon>
        <taxon>Ascomycota</taxon>
        <taxon>Pezizomycotina</taxon>
        <taxon>Eurotiomycetes</taxon>
        <taxon>Chaetothyriomycetidae</taxon>
        <taxon>Verrucariales</taxon>
        <taxon>Verrucariaceae</taxon>
        <taxon>Endocarpon</taxon>
    </lineage>
</organism>
<reference evidence="2" key="1">
    <citation type="submission" date="2020-02" db="EMBL/GenBank/DDBJ databases">
        <authorList>
            <person name="Palmer J.M."/>
        </authorList>
    </citation>
    <scope>NUCLEOTIDE SEQUENCE</scope>
    <source>
        <strain evidence="2">EPUS1.4</strain>
        <tissue evidence="2">Thallus</tissue>
    </source>
</reference>
<proteinExistence type="predicted"/>
<name>A0A8H7A794_9EURO</name>
<feature type="region of interest" description="Disordered" evidence="1">
    <location>
        <begin position="1"/>
        <end position="62"/>
    </location>
</feature>
<dbReference type="EMBL" id="JAACFV010000155">
    <property type="protein sequence ID" value="KAF7503940.1"/>
    <property type="molecule type" value="Genomic_DNA"/>
</dbReference>
<evidence type="ECO:0000313" key="2">
    <source>
        <dbReference type="EMBL" id="KAF7503940.1"/>
    </source>
</evidence>
<accession>A0A8H7A794</accession>
<sequence>MSLFSNPQKPMLHGEHMNALDGIISHPQDKKQRDMEGVNPQTQETSFGHNFNPGQSITTVQK</sequence>
<dbReference type="AlphaFoldDB" id="A0A8H7A794"/>
<feature type="compositionally biased region" description="Polar residues" evidence="1">
    <location>
        <begin position="39"/>
        <end position="62"/>
    </location>
</feature>
<comment type="caution">
    <text evidence="2">The sequence shown here is derived from an EMBL/GenBank/DDBJ whole genome shotgun (WGS) entry which is preliminary data.</text>
</comment>
<gene>
    <name evidence="2" type="ORF">GJ744_002965</name>
</gene>
<feature type="compositionally biased region" description="Basic and acidic residues" evidence="1">
    <location>
        <begin position="27"/>
        <end position="36"/>
    </location>
</feature>
<keyword evidence="3" id="KW-1185">Reference proteome</keyword>
<evidence type="ECO:0000313" key="3">
    <source>
        <dbReference type="Proteomes" id="UP000606974"/>
    </source>
</evidence>
<dbReference type="Proteomes" id="UP000606974">
    <property type="component" value="Unassembled WGS sequence"/>
</dbReference>